<organism evidence="2 3">
    <name type="scientific">Clostridium sporogenes</name>
    <dbReference type="NCBI Taxonomy" id="1509"/>
    <lineage>
        <taxon>Bacteria</taxon>
        <taxon>Bacillati</taxon>
        <taxon>Bacillota</taxon>
        <taxon>Clostridia</taxon>
        <taxon>Eubacteriales</taxon>
        <taxon>Clostridiaceae</taxon>
        <taxon>Clostridium</taxon>
    </lineage>
</organism>
<keyword evidence="1" id="KW-1133">Transmembrane helix</keyword>
<protein>
    <submittedName>
        <fullName evidence="2">ABC-2 transporter permease</fullName>
    </submittedName>
</protein>
<name>A0AAE4FMR0_CLOSG</name>
<dbReference type="Pfam" id="PF13346">
    <property type="entry name" value="ABC2_membrane_5"/>
    <property type="match status" value="1"/>
</dbReference>
<comment type="caution">
    <text evidence="2">The sequence shown here is derived from an EMBL/GenBank/DDBJ whole genome shotgun (WGS) entry which is preliminary data.</text>
</comment>
<evidence type="ECO:0000313" key="3">
    <source>
        <dbReference type="Proteomes" id="UP001182303"/>
    </source>
</evidence>
<proteinExistence type="predicted"/>
<reference evidence="2" key="1">
    <citation type="submission" date="2023-04" db="EMBL/GenBank/DDBJ databases">
        <title>Assessment of the microbiological origin of a defect in Grana Padano cheese.</title>
        <authorList>
            <person name="Zago M."/>
            <person name="Rossetti L."/>
            <person name="Bonvini B."/>
            <person name="Carminati D."/>
            <person name="Giraffa G."/>
        </authorList>
    </citation>
    <scope>NUCLEOTIDE SEQUENCE</scope>
    <source>
        <strain evidence="2">4990</strain>
    </source>
</reference>
<sequence length="132" mass="15510">MKRKRACNMKNIINLMMNDLVLCRKFFLVTLPIIIFMNFMGVEFCTSGEQRCIFLYIIFIASYMLISYIEQSITKNKSNMFIYSLPIEKNNIVLEKYLFVISISIINWTICILGTIIFSSILKIPFINDIYS</sequence>
<feature type="transmembrane region" description="Helical" evidence="1">
    <location>
        <begin position="21"/>
        <end position="41"/>
    </location>
</feature>
<accession>A0AAE4FMR0</accession>
<dbReference type="Proteomes" id="UP001182303">
    <property type="component" value="Unassembled WGS sequence"/>
</dbReference>
<evidence type="ECO:0000256" key="1">
    <source>
        <dbReference type="SAM" id="Phobius"/>
    </source>
</evidence>
<feature type="transmembrane region" description="Helical" evidence="1">
    <location>
        <begin position="53"/>
        <end position="70"/>
    </location>
</feature>
<keyword evidence="1" id="KW-0812">Transmembrane</keyword>
<evidence type="ECO:0000313" key="2">
    <source>
        <dbReference type="EMBL" id="MDS1003995.1"/>
    </source>
</evidence>
<feature type="non-terminal residue" evidence="2">
    <location>
        <position position="132"/>
    </location>
</feature>
<feature type="transmembrane region" description="Helical" evidence="1">
    <location>
        <begin position="97"/>
        <end position="122"/>
    </location>
</feature>
<dbReference type="EMBL" id="JARUIS010000015">
    <property type="protein sequence ID" value="MDS1003995.1"/>
    <property type="molecule type" value="Genomic_DNA"/>
</dbReference>
<gene>
    <name evidence="2" type="ORF">P9J83_10860</name>
</gene>
<keyword evidence="1" id="KW-0472">Membrane</keyword>
<dbReference type="InterPro" id="IPR025699">
    <property type="entry name" value="ABC2_memb-like"/>
</dbReference>
<dbReference type="AlphaFoldDB" id="A0AAE4FMR0"/>